<gene>
    <name evidence="2" type="ORF">CLG96_14275</name>
</gene>
<dbReference type="GO" id="GO:0016209">
    <property type="term" value="F:antioxidant activity"/>
    <property type="evidence" value="ECO:0007669"/>
    <property type="project" value="InterPro"/>
</dbReference>
<dbReference type="Pfam" id="PF17991">
    <property type="entry name" value="Thioredoxin_10"/>
    <property type="match status" value="1"/>
</dbReference>
<dbReference type="InterPro" id="IPR036249">
    <property type="entry name" value="Thioredoxin-like_sf"/>
</dbReference>
<organism evidence="2 3">
    <name type="scientific">Sphingomonas oleivorans</name>
    <dbReference type="NCBI Taxonomy" id="1735121"/>
    <lineage>
        <taxon>Bacteria</taxon>
        <taxon>Pseudomonadati</taxon>
        <taxon>Pseudomonadota</taxon>
        <taxon>Alphaproteobacteria</taxon>
        <taxon>Sphingomonadales</taxon>
        <taxon>Sphingomonadaceae</taxon>
        <taxon>Sphingomonas</taxon>
    </lineage>
</organism>
<dbReference type="OrthoDB" id="9811352at2"/>
<dbReference type="Gene3D" id="3.40.30.10">
    <property type="entry name" value="Glutaredoxin"/>
    <property type="match status" value="1"/>
</dbReference>
<dbReference type="InterPro" id="IPR013766">
    <property type="entry name" value="Thioredoxin_domain"/>
</dbReference>
<evidence type="ECO:0000313" key="2">
    <source>
        <dbReference type="EMBL" id="PTQ10267.1"/>
    </source>
</evidence>
<dbReference type="AlphaFoldDB" id="A0A2T5FWV2"/>
<evidence type="ECO:0000259" key="1">
    <source>
        <dbReference type="PROSITE" id="PS51352"/>
    </source>
</evidence>
<dbReference type="Gene3D" id="2.60.120.260">
    <property type="entry name" value="Galactose-binding domain-like"/>
    <property type="match status" value="1"/>
</dbReference>
<comment type="caution">
    <text evidence="2">The sequence shown here is derived from an EMBL/GenBank/DDBJ whole genome shotgun (WGS) entry which is preliminary data.</text>
</comment>
<dbReference type="PANTHER" id="PTHR42852">
    <property type="entry name" value="THIOL:DISULFIDE INTERCHANGE PROTEIN DSBE"/>
    <property type="match status" value="1"/>
</dbReference>
<dbReference type="InterPro" id="IPR050553">
    <property type="entry name" value="Thioredoxin_ResA/DsbE_sf"/>
</dbReference>
<dbReference type="SUPFAM" id="SSF52833">
    <property type="entry name" value="Thioredoxin-like"/>
    <property type="match status" value="1"/>
</dbReference>
<dbReference type="GO" id="GO:0016491">
    <property type="term" value="F:oxidoreductase activity"/>
    <property type="evidence" value="ECO:0007669"/>
    <property type="project" value="InterPro"/>
</dbReference>
<protein>
    <submittedName>
        <fullName evidence="2">Thioredoxin</fullName>
    </submittedName>
</protein>
<dbReference type="PROSITE" id="PS51352">
    <property type="entry name" value="THIOREDOXIN_2"/>
    <property type="match status" value="1"/>
</dbReference>
<dbReference type="EMBL" id="NWBU01000010">
    <property type="protein sequence ID" value="PTQ10267.1"/>
    <property type="molecule type" value="Genomic_DNA"/>
</dbReference>
<dbReference type="InterPro" id="IPR000866">
    <property type="entry name" value="AhpC/TSA"/>
</dbReference>
<dbReference type="InterPro" id="IPR041017">
    <property type="entry name" value="Thioredoxin_10"/>
</dbReference>
<dbReference type="Proteomes" id="UP000244162">
    <property type="component" value="Unassembled WGS sequence"/>
</dbReference>
<feature type="domain" description="Thioredoxin" evidence="1">
    <location>
        <begin position="31"/>
        <end position="185"/>
    </location>
</feature>
<proteinExistence type="predicted"/>
<dbReference type="PANTHER" id="PTHR42852:SF13">
    <property type="entry name" value="PROTEIN DIPZ"/>
    <property type="match status" value="1"/>
</dbReference>
<dbReference type="RefSeq" id="WP_107968669.1">
    <property type="nucleotide sequence ID" value="NZ_NWBU01000010.1"/>
</dbReference>
<dbReference type="Pfam" id="PF00578">
    <property type="entry name" value="AhpC-TSA"/>
    <property type="match status" value="1"/>
</dbReference>
<sequence length="361" mass="39194">MTKTRSIGFIATALLTAGVTTAVCFGDALSLTSARSAPIGAPSRPTDVLQNAKPWLTEVPGGPQSLRGKVVVVNFWTYSCINSLRALPYLRAWQERYGDKGLVVVGVHAPEFQFEHDAAKVRLATSQLAVRYPNLQDNDYAVWQDFGNEGWPGFYFIDAKGRVRGYRIGEGNYADSEQLIRKLLAEAGHDPSDVPVTPITGTGIEAQADWSNLGSPEAYVGYAKAVNFRSPGGIRKDASARYASAASLPLNGWDLAGAWTVGREFTTLDESLGALRFRFHARDAHLVIGGAPDGRPVRFRVTIDGAAPGASHGTDVDADGWGEVREDRLYQLVRQAGVIRDRTVTIEFSRPGVRAYSFTFG</sequence>
<name>A0A2T5FWV2_9SPHN</name>
<reference evidence="2 3" key="1">
    <citation type="submission" date="2017-09" db="EMBL/GenBank/DDBJ databases">
        <title>Sphingomonas panjinensis sp.nov., isolated from oil-contaminated soil.</title>
        <authorList>
            <person name="Wang L."/>
            <person name="Chen L."/>
        </authorList>
    </citation>
    <scope>NUCLEOTIDE SEQUENCE [LARGE SCALE GENOMIC DNA]</scope>
    <source>
        <strain evidence="2 3">FW-11</strain>
    </source>
</reference>
<keyword evidence="3" id="KW-1185">Reference proteome</keyword>
<evidence type="ECO:0000313" key="3">
    <source>
        <dbReference type="Proteomes" id="UP000244162"/>
    </source>
</evidence>
<accession>A0A2T5FWV2</accession>